<dbReference type="CDD" id="cd09294">
    <property type="entry name" value="SmpB"/>
    <property type="match status" value="1"/>
</dbReference>
<comment type="similarity">
    <text evidence="3">Belongs to the SmpB family.</text>
</comment>
<dbReference type="HAMAP" id="MF_00023">
    <property type="entry name" value="SmpB"/>
    <property type="match status" value="1"/>
</dbReference>
<dbReference type="SUPFAM" id="SSF74982">
    <property type="entry name" value="Small protein B (SmpB)"/>
    <property type="match status" value="1"/>
</dbReference>
<evidence type="ECO:0000313" key="6">
    <source>
        <dbReference type="Proteomes" id="UP000177159"/>
    </source>
</evidence>
<dbReference type="NCBIfam" id="NF003843">
    <property type="entry name" value="PRK05422.1"/>
    <property type="match status" value="1"/>
</dbReference>
<organism evidence="5 6">
    <name type="scientific">Candidatus Roizmanbacteria bacterium RIFCSPHIGHO2_02_FULL_37_24</name>
    <dbReference type="NCBI Taxonomy" id="1802037"/>
    <lineage>
        <taxon>Bacteria</taxon>
        <taxon>Candidatus Roizmaniibacteriota</taxon>
    </lineage>
</organism>
<evidence type="ECO:0000256" key="1">
    <source>
        <dbReference type="ARBA" id="ARBA00022490"/>
    </source>
</evidence>
<dbReference type="GO" id="GO:0003723">
    <property type="term" value="F:RNA binding"/>
    <property type="evidence" value="ECO:0007669"/>
    <property type="project" value="UniProtKB-UniRule"/>
</dbReference>
<keyword evidence="2 3" id="KW-0694">RNA-binding</keyword>
<accession>A0A1F7GVL4</accession>
<dbReference type="PANTHER" id="PTHR30308">
    <property type="entry name" value="TMRNA-BINDING COMPONENT OF TRANS-TRANSLATION TAGGING COMPLEX"/>
    <property type="match status" value="1"/>
</dbReference>
<comment type="function">
    <text evidence="3">Required for rescue of stalled ribosomes mediated by trans-translation. Binds to transfer-messenger RNA (tmRNA), required for stable association of tmRNA with ribosomes. tmRNA and SmpB together mimic tRNA shape, replacing the anticodon stem-loop with SmpB. tmRNA is encoded by the ssrA gene; the 2 termini fold to resemble tRNA(Ala) and it encodes a 'tag peptide', a short internal open reading frame. During trans-translation Ala-aminoacylated tmRNA acts like a tRNA, entering the A-site of stalled ribosomes, displacing the stalled mRNA. The ribosome then switches to translate the ORF on the tmRNA; the nascent peptide is terminated with the 'tag peptide' encoded by the tmRNA and targeted for degradation. The ribosome is freed to recommence translation, which seems to be the essential function of trans-translation.</text>
</comment>
<evidence type="ECO:0000313" key="5">
    <source>
        <dbReference type="EMBL" id="OGK23090.1"/>
    </source>
</evidence>
<comment type="subcellular location">
    <subcellularLocation>
        <location evidence="3">Cytoplasm</location>
    </subcellularLocation>
    <text evidence="3">The tmRNA-SmpB complex associates with stalled 70S ribosomes.</text>
</comment>
<dbReference type="GO" id="GO:0005829">
    <property type="term" value="C:cytosol"/>
    <property type="evidence" value="ECO:0007669"/>
    <property type="project" value="TreeGrafter"/>
</dbReference>
<gene>
    <name evidence="3" type="primary">smpB</name>
    <name evidence="5" type="ORF">A3C24_04760</name>
</gene>
<dbReference type="GO" id="GO:0070930">
    <property type="term" value="P:trans-translation-dependent protein tagging"/>
    <property type="evidence" value="ECO:0007669"/>
    <property type="project" value="TreeGrafter"/>
</dbReference>
<dbReference type="InterPro" id="IPR000037">
    <property type="entry name" value="SsrA-bd_prot"/>
</dbReference>
<dbReference type="NCBIfam" id="TIGR00086">
    <property type="entry name" value="smpB"/>
    <property type="match status" value="1"/>
</dbReference>
<dbReference type="GO" id="GO:0070929">
    <property type="term" value="P:trans-translation"/>
    <property type="evidence" value="ECO:0007669"/>
    <property type="project" value="UniProtKB-UniRule"/>
</dbReference>
<evidence type="ECO:0000256" key="3">
    <source>
        <dbReference type="HAMAP-Rule" id="MF_00023"/>
    </source>
</evidence>
<dbReference type="Pfam" id="PF01668">
    <property type="entry name" value="SmpB"/>
    <property type="match status" value="1"/>
</dbReference>
<dbReference type="InterPro" id="IPR020081">
    <property type="entry name" value="SsrA-bd_prot_CS"/>
</dbReference>
<proteinExistence type="inferred from homology"/>
<dbReference type="AlphaFoldDB" id="A0A1F7GVL4"/>
<dbReference type="Gene3D" id="2.40.280.10">
    <property type="match status" value="1"/>
</dbReference>
<comment type="caution">
    <text evidence="5">The sequence shown here is derived from an EMBL/GenBank/DDBJ whole genome shotgun (WGS) entry which is preliminary data.</text>
</comment>
<dbReference type="PANTHER" id="PTHR30308:SF2">
    <property type="entry name" value="SSRA-BINDING PROTEIN"/>
    <property type="match status" value="1"/>
</dbReference>
<dbReference type="Proteomes" id="UP000177159">
    <property type="component" value="Unassembled WGS sequence"/>
</dbReference>
<evidence type="ECO:0000256" key="4">
    <source>
        <dbReference type="SAM" id="MobiDB-lite"/>
    </source>
</evidence>
<evidence type="ECO:0000256" key="2">
    <source>
        <dbReference type="ARBA" id="ARBA00022884"/>
    </source>
</evidence>
<feature type="region of interest" description="Disordered" evidence="4">
    <location>
        <begin position="128"/>
        <end position="149"/>
    </location>
</feature>
<name>A0A1F7GVL4_9BACT</name>
<dbReference type="PROSITE" id="PS01317">
    <property type="entry name" value="SSRP"/>
    <property type="match status" value="1"/>
</dbReference>
<dbReference type="InterPro" id="IPR023620">
    <property type="entry name" value="SmpB"/>
</dbReference>
<reference evidence="5 6" key="1">
    <citation type="journal article" date="2016" name="Nat. Commun.">
        <title>Thousands of microbial genomes shed light on interconnected biogeochemical processes in an aquifer system.</title>
        <authorList>
            <person name="Anantharaman K."/>
            <person name="Brown C.T."/>
            <person name="Hug L.A."/>
            <person name="Sharon I."/>
            <person name="Castelle C.J."/>
            <person name="Probst A.J."/>
            <person name="Thomas B.C."/>
            <person name="Singh A."/>
            <person name="Wilkins M.J."/>
            <person name="Karaoz U."/>
            <person name="Brodie E.L."/>
            <person name="Williams K.H."/>
            <person name="Hubbard S.S."/>
            <person name="Banfield J.F."/>
        </authorList>
    </citation>
    <scope>NUCLEOTIDE SEQUENCE [LARGE SCALE GENOMIC DNA]</scope>
</reference>
<sequence>MKVLNKNVRREFEILDTYEAGITLTGPEVKAIRTRGIKLDGSFVKIVGNEIHLINANIPIYEYADLENYDSKRTRKLLLHKKEILKLQSKLSQKPNLTIVPVSCYNKGSLIKLGIALGRGKKLWERKKVEKDTSEKRRMQKEVKEYLKK</sequence>
<keyword evidence="1 3" id="KW-0963">Cytoplasm</keyword>
<dbReference type="EMBL" id="MFZM01000026">
    <property type="protein sequence ID" value="OGK23090.1"/>
    <property type="molecule type" value="Genomic_DNA"/>
</dbReference>
<protein>
    <recommendedName>
        <fullName evidence="3">SsrA-binding protein</fullName>
    </recommendedName>
    <alternativeName>
        <fullName evidence="3">Small protein B</fullName>
    </alternativeName>
</protein>